<organism evidence="1 2">
    <name type="scientific">Halococcus dombrowskii</name>
    <dbReference type="NCBI Taxonomy" id="179637"/>
    <lineage>
        <taxon>Archaea</taxon>
        <taxon>Methanobacteriati</taxon>
        <taxon>Methanobacteriota</taxon>
        <taxon>Stenosarchaea group</taxon>
        <taxon>Halobacteria</taxon>
        <taxon>Halobacteriales</taxon>
        <taxon>Halococcaceae</taxon>
        <taxon>Halococcus</taxon>
    </lineage>
</organism>
<dbReference type="Proteomes" id="UP001500962">
    <property type="component" value="Unassembled WGS sequence"/>
</dbReference>
<accession>A0AAV3SCR5</accession>
<proteinExistence type="predicted"/>
<dbReference type="AlphaFoldDB" id="A0AAV3SCR5"/>
<gene>
    <name evidence="1" type="ORF">GCM10008985_04480</name>
</gene>
<reference evidence="1" key="1">
    <citation type="journal article" date="2014" name="Int. J. Syst. Evol. Microbiol.">
        <title>Complete genome sequence of Corynebacterium casei LMG S-19264T (=DSM 44701T), isolated from a smear-ripened cheese.</title>
        <authorList>
            <consortium name="US DOE Joint Genome Institute (JGI-PGF)"/>
            <person name="Walter F."/>
            <person name="Albersmeier A."/>
            <person name="Kalinowski J."/>
            <person name="Ruckert C."/>
        </authorList>
    </citation>
    <scope>NUCLEOTIDE SEQUENCE</scope>
    <source>
        <strain evidence="1">JCM 12289</strain>
    </source>
</reference>
<dbReference type="EMBL" id="BAAADN010000005">
    <property type="protein sequence ID" value="GAA0451899.1"/>
    <property type="molecule type" value="Genomic_DNA"/>
</dbReference>
<evidence type="ECO:0000313" key="1">
    <source>
        <dbReference type="EMBL" id="GAA0451899.1"/>
    </source>
</evidence>
<evidence type="ECO:0000313" key="2">
    <source>
        <dbReference type="Proteomes" id="UP001500962"/>
    </source>
</evidence>
<sequence length="44" mass="4546">MSTGTIPDATPLTQSILKPVAISLSTNETVSTDDAKLARDLESG</sequence>
<comment type="caution">
    <text evidence="1">The sequence shown here is derived from an EMBL/GenBank/DDBJ whole genome shotgun (WGS) entry which is preliminary data.</text>
</comment>
<reference evidence="1" key="2">
    <citation type="submission" date="2023-12" db="EMBL/GenBank/DDBJ databases">
        <authorList>
            <person name="Sun Q."/>
            <person name="Inoue M."/>
        </authorList>
    </citation>
    <scope>NUCLEOTIDE SEQUENCE</scope>
    <source>
        <strain evidence="1">JCM 12289</strain>
    </source>
</reference>
<name>A0AAV3SCR5_HALDO</name>
<protein>
    <submittedName>
        <fullName evidence="1">Uncharacterized protein</fullName>
    </submittedName>
</protein>